<dbReference type="InterPro" id="IPR036397">
    <property type="entry name" value="RNaseH_sf"/>
</dbReference>
<dbReference type="STRING" id="67801.A0A1B0B244"/>
<dbReference type="AlphaFoldDB" id="A0A1B0B244"/>
<accession>A0A1B0B244</accession>
<keyword evidence="2" id="KW-1185">Reference proteome</keyword>
<dbReference type="InterPro" id="IPR012337">
    <property type="entry name" value="RNaseH-like_sf"/>
</dbReference>
<dbReference type="EMBL" id="JXJN01007402">
    <property type="status" value="NOT_ANNOTATED_CDS"/>
    <property type="molecule type" value="Genomic_DNA"/>
</dbReference>
<dbReference type="Proteomes" id="UP000092460">
    <property type="component" value="Unassembled WGS sequence"/>
</dbReference>
<reference evidence="1" key="2">
    <citation type="submission" date="2020-05" db="UniProtKB">
        <authorList>
            <consortium name="EnsemblMetazoa"/>
        </authorList>
    </citation>
    <scope>IDENTIFICATION</scope>
    <source>
        <strain evidence="1">IAEA</strain>
    </source>
</reference>
<organism evidence="1 2">
    <name type="scientific">Glossina palpalis gambiensis</name>
    <dbReference type="NCBI Taxonomy" id="67801"/>
    <lineage>
        <taxon>Eukaryota</taxon>
        <taxon>Metazoa</taxon>
        <taxon>Ecdysozoa</taxon>
        <taxon>Arthropoda</taxon>
        <taxon>Hexapoda</taxon>
        <taxon>Insecta</taxon>
        <taxon>Pterygota</taxon>
        <taxon>Neoptera</taxon>
        <taxon>Endopterygota</taxon>
        <taxon>Diptera</taxon>
        <taxon>Brachycera</taxon>
        <taxon>Muscomorpha</taxon>
        <taxon>Hippoboscoidea</taxon>
        <taxon>Glossinidae</taxon>
        <taxon>Glossina</taxon>
    </lineage>
</organism>
<dbReference type="EnsemblMetazoa" id="GPPI016388-RA">
    <property type="protein sequence ID" value="GPPI016388-PA"/>
    <property type="gene ID" value="GPPI016388"/>
</dbReference>
<dbReference type="PANTHER" id="PTHR47331">
    <property type="entry name" value="PHD-TYPE DOMAIN-CONTAINING PROTEIN"/>
    <property type="match status" value="1"/>
</dbReference>
<dbReference type="VEuPathDB" id="VectorBase:GPPI016388"/>
<dbReference type="SUPFAM" id="SSF53098">
    <property type="entry name" value="Ribonuclease H-like"/>
    <property type="match status" value="1"/>
</dbReference>
<dbReference type="Gene3D" id="3.30.420.10">
    <property type="entry name" value="Ribonuclease H-like superfamily/Ribonuclease H"/>
    <property type="match status" value="1"/>
</dbReference>
<dbReference type="GO" id="GO:0003676">
    <property type="term" value="F:nucleic acid binding"/>
    <property type="evidence" value="ECO:0007669"/>
    <property type="project" value="InterPro"/>
</dbReference>
<name>A0A1B0B244_9MUSC</name>
<sequence length="218" mass="24766">MNTKSCMSALRKFIARIGIPAIIISDYAKRVNLGVRRLEQLLKSSEVQNMATNQNITWKFILDRAAWWGGYWERLVRSTKYCLKAAIGKAKLTLNDLTTLLAEVESIVNTRRTTYVVSDHNGLEASTPPQFLTYCKCIVCSRHERPVKFLYPLKKSAAVAQNVLDNNFSVHEKNVDFILFGPSQAHSEALLCRIDIGDLADIQQMVSDYQLRILARSR</sequence>
<evidence type="ECO:0000313" key="1">
    <source>
        <dbReference type="EnsemblMetazoa" id="GPPI016388-PA"/>
    </source>
</evidence>
<evidence type="ECO:0008006" key="3">
    <source>
        <dbReference type="Google" id="ProtNLM"/>
    </source>
</evidence>
<proteinExistence type="predicted"/>
<reference evidence="2" key="1">
    <citation type="submission" date="2015-01" db="EMBL/GenBank/DDBJ databases">
        <authorList>
            <person name="Aksoy S."/>
            <person name="Warren W."/>
            <person name="Wilson R.K."/>
        </authorList>
    </citation>
    <scope>NUCLEOTIDE SEQUENCE [LARGE SCALE GENOMIC DNA]</scope>
    <source>
        <strain evidence="2">IAEA</strain>
    </source>
</reference>
<protein>
    <recommendedName>
        <fullName evidence="3">Integrase catalytic domain-containing protein</fullName>
    </recommendedName>
</protein>
<evidence type="ECO:0000313" key="2">
    <source>
        <dbReference type="Proteomes" id="UP000092460"/>
    </source>
</evidence>